<evidence type="ECO:0000256" key="1">
    <source>
        <dbReference type="SAM" id="Phobius"/>
    </source>
</evidence>
<gene>
    <name evidence="2" type="ORF">SPHA_58077</name>
</gene>
<feature type="transmembrane region" description="Helical" evidence="1">
    <location>
        <begin position="73"/>
        <end position="95"/>
    </location>
</feature>
<comment type="caution">
    <text evidence="2">The sequence shown here is derived from an EMBL/GenBank/DDBJ whole genome shotgun (WGS) entry which is preliminary data.</text>
</comment>
<feature type="transmembrane region" description="Helical" evidence="1">
    <location>
        <begin position="7"/>
        <end position="31"/>
    </location>
</feature>
<sequence length="197" mass="23104">MFCRNVSILISFSFLSFYLSTFFFFYFSLFIKFVTSFSSSSQRISSSLGFCLTLQLTKLLLSKCSVEKSLFCFRFLYFLSASPSSFSSVVIFSFSFVTSSSSSSHRISRSFGLCLSLQLTKIFVSECSVEMSLFCFRILFFFSLYLLFFLFFPFLCYFFFVVFPSNVEFLWLFPLFLSFCLFSVVDFSFSFVTFFFR</sequence>
<evidence type="ECO:0000313" key="2">
    <source>
        <dbReference type="EMBL" id="CAE1305682.1"/>
    </source>
</evidence>
<keyword evidence="3" id="KW-1185">Reference proteome</keyword>
<keyword evidence="1" id="KW-1133">Transmembrane helix</keyword>
<keyword evidence="1" id="KW-0472">Membrane</keyword>
<feature type="transmembrane region" description="Helical" evidence="1">
    <location>
        <begin position="136"/>
        <end position="163"/>
    </location>
</feature>
<dbReference type="Proteomes" id="UP000597762">
    <property type="component" value="Unassembled WGS sequence"/>
</dbReference>
<proteinExistence type="predicted"/>
<organism evidence="2 3">
    <name type="scientific">Acanthosepion pharaonis</name>
    <name type="common">Pharaoh cuttlefish</name>
    <name type="synonym">Sepia pharaonis</name>
    <dbReference type="NCBI Taxonomy" id="158019"/>
    <lineage>
        <taxon>Eukaryota</taxon>
        <taxon>Metazoa</taxon>
        <taxon>Spiralia</taxon>
        <taxon>Lophotrochozoa</taxon>
        <taxon>Mollusca</taxon>
        <taxon>Cephalopoda</taxon>
        <taxon>Coleoidea</taxon>
        <taxon>Decapodiformes</taxon>
        <taxon>Sepiida</taxon>
        <taxon>Sepiina</taxon>
        <taxon>Sepiidae</taxon>
        <taxon>Acanthosepion</taxon>
    </lineage>
</organism>
<reference evidence="2" key="1">
    <citation type="submission" date="2021-01" db="EMBL/GenBank/DDBJ databases">
        <authorList>
            <person name="Li R."/>
            <person name="Bekaert M."/>
        </authorList>
    </citation>
    <scope>NUCLEOTIDE SEQUENCE</scope>
    <source>
        <strain evidence="2">Farmed</strain>
    </source>
</reference>
<protein>
    <submittedName>
        <fullName evidence="2">Uncharacterized protein</fullName>
    </submittedName>
</protein>
<evidence type="ECO:0000313" key="3">
    <source>
        <dbReference type="Proteomes" id="UP000597762"/>
    </source>
</evidence>
<keyword evidence="1" id="KW-0812">Transmembrane</keyword>
<accession>A0A812DP40</accession>
<dbReference type="AlphaFoldDB" id="A0A812DP40"/>
<feature type="transmembrane region" description="Helical" evidence="1">
    <location>
        <begin position="169"/>
        <end position="196"/>
    </location>
</feature>
<name>A0A812DP40_ACAPH</name>
<dbReference type="EMBL" id="CAHIKZ030003948">
    <property type="protein sequence ID" value="CAE1305682.1"/>
    <property type="molecule type" value="Genomic_DNA"/>
</dbReference>